<protein>
    <recommendedName>
        <fullName evidence="4">VWFA domain-containing protein</fullName>
    </recommendedName>
</protein>
<dbReference type="RefSeq" id="WP_136404403.1">
    <property type="nucleotide sequence ID" value="NZ_SSNZ01000012.1"/>
</dbReference>
<proteinExistence type="predicted"/>
<dbReference type="EMBL" id="SSNZ01000012">
    <property type="protein sequence ID" value="THF47414.1"/>
    <property type="molecule type" value="Genomic_DNA"/>
</dbReference>
<evidence type="ECO:0000256" key="1">
    <source>
        <dbReference type="SAM" id="SignalP"/>
    </source>
</evidence>
<evidence type="ECO:0000313" key="3">
    <source>
        <dbReference type="Proteomes" id="UP000307507"/>
    </source>
</evidence>
<reference evidence="2 3" key="1">
    <citation type="submission" date="2019-04" db="EMBL/GenBank/DDBJ databases">
        <title>Flavobacterium sp. nov. isolated from construction timber.</title>
        <authorList>
            <person name="Lin S.-Y."/>
            <person name="Chang C.-T."/>
            <person name="Young C.-C."/>
        </authorList>
    </citation>
    <scope>NUCLEOTIDE SEQUENCE [LARGE SCALE GENOMIC DNA]</scope>
    <source>
        <strain evidence="2 3">CC-CTC003</strain>
    </source>
</reference>
<evidence type="ECO:0000313" key="2">
    <source>
        <dbReference type="EMBL" id="THF47414.1"/>
    </source>
</evidence>
<dbReference type="OrthoDB" id="945646at2"/>
<feature type="signal peptide" evidence="1">
    <location>
        <begin position="1"/>
        <end position="22"/>
    </location>
</feature>
<accession>A0A4S3ZPQ2</accession>
<comment type="caution">
    <text evidence="2">The sequence shown here is derived from an EMBL/GenBank/DDBJ whole genome shotgun (WGS) entry which is preliminary data.</text>
</comment>
<organism evidence="2 3">
    <name type="scientific">Flavobacterium supellecticarium</name>
    <dbReference type="NCBI Taxonomy" id="2565924"/>
    <lineage>
        <taxon>Bacteria</taxon>
        <taxon>Pseudomonadati</taxon>
        <taxon>Bacteroidota</taxon>
        <taxon>Flavobacteriia</taxon>
        <taxon>Flavobacteriales</taxon>
        <taxon>Flavobacteriaceae</taxon>
        <taxon>Flavobacterium</taxon>
    </lineage>
</organism>
<feature type="chain" id="PRO_5020227482" description="VWFA domain-containing protein" evidence="1">
    <location>
        <begin position="23"/>
        <end position="306"/>
    </location>
</feature>
<dbReference type="Proteomes" id="UP000307507">
    <property type="component" value="Unassembled WGS sequence"/>
</dbReference>
<dbReference type="PROSITE" id="PS51257">
    <property type="entry name" value="PROKAR_LIPOPROTEIN"/>
    <property type="match status" value="1"/>
</dbReference>
<keyword evidence="3" id="KW-1185">Reference proteome</keyword>
<dbReference type="AlphaFoldDB" id="A0A4S3ZPQ2"/>
<gene>
    <name evidence="2" type="ORF">E6C50_16775</name>
</gene>
<name>A0A4S3ZPQ2_9FLAO</name>
<keyword evidence="1" id="KW-0732">Signal</keyword>
<sequence length="306" mass="35256">MKQKIILSIALALSLFSMSCIENTPDTTEKEQPVASETAERTKPTENYNISIFLDLSDRIDPIKHANKTMDYYQRDIRYIKAISEAFADHASQRKINQVNDKLQLFFDPEPKNTKINAISEKLKIRLDKNNISKEKLNEIRKIYTDYPIQIYELAIKDKAYVGSDIWGFFKNKVADYCIEANSRNILIILTDGYIFNKGSELKDGNRTNYLLSKTIRNNKLNDANWKEKMDAGNFGFIKAATNLSNLEVLVLGINPDTKNTNEEAVIIAYWEKWLKEMKVNNPKVRGAELPANMEKIIKDFIAQQK</sequence>
<evidence type="ECO:0008006" key="4">
    <source>
        <dbReference type="Google" id="ProtNLM"/>
    </source>
</evidence>